<evidence type="ECO:0000313" key="2">
    <source>
        <dbReference type="RefSeq" id="XP_018455925.2"/>
    </source>
</evidence>
<dbReference type="Proteomes" id="UP000504610">
    <property type="component" value="Chromosome 9"/>
</dbReference>
<gene>
    <name evidence="2" type="primary">LOC108827077</name>
</gene>
<protein>
    <submittedName>
        <fullName evidence="2">Uncharacterized protein LOC108827077</fullName>
    </submittedName>
</protein>
<reference evidence="2" key="2">
    <citation type="submission" date="2025-08" db="UniProtKB">
        <authorList>
            <consortium name="RefSeq"/>
        </authorList>
    </citation>
    <scope>IDENTIFICATION</scope>
    <source>
        <tissue evidence="2">Leaf</tissue>
    </source>
</reference>
<name>A0A6J0L6S6_RAPSA</name>
<accession>A0A6J0L6S6</accession>
<dbReference type="KEGG" id="rsz:108827077"/>
<dbReference type="AlphaFoldDB" id="A0A6J0L6S6"/>
<dbReference type="GeneID" id="108827077"/>
<sequence length="126" mass="14338">MGKERSSNTNTLASQPKPAVILPKTVEQANPTYLESGYFHDLLFLANQASADFYRQVVVAPEESLTGRVEKHAWKQREAGGKQRDAIAIYICQFEVKDIWDEMQGNSEKLVVNSEMQLLYIYVNLK</sequence>
<evidence type="ECO:0000313" key="1">
    <source>
        <dbReference type="Proteomes" id="UP000504610"/>
    </source>
</evidence>
<proteinExistence type="predicted"/>
<reference evidence="1" key="1">
    <citation type="journal article" date="2019" name="Database">
        <title>The radish genome database (RadishGD): an integrated information resource for radish genomics.</title>
        <authorList>
            <person name="Yu H.J."/>
            <person name="Baek S."/>
            <person name="Lee Y.J."/>
            <person name="Cho A."/>
            <person name="Mun J.H."/>
        </authorList>
    </citation>
    <scope>NUCLEOTIDE SEQUENCE [LARGE SCALE GENOMIC DNA]</scope>
    <source>
        <strain evidence="1">cv. WK10039</strain>
    </source>
</reference>
<dbReference type="RefSeq" id="XP_018455925.2">
    <property type="nucleotide sequence ID" value="XM_018600423.2"/>
</dbReference>
<organism evidence="1 2">
    <name type="scientific">Raphanus sativus</name>
    <name type="common">Radish</name>
    <name type="synonym">Raphanus raphanistrum var. sativus</name>
    <dbReference type="NCBI Taxonomy" id="3726"/>
    <lineage>
        <taxon>Eukaryota</taxon>
        <taxon>Viridiplantae</taxon>
        <taxon>Streptophyta</taxon>
        <taxon>Embryophyta</taxon>
        <taxon>Tracheophyta</taxon>
        <taxon>Spermatophyta</taxon>
        <taxon>Magnoliopsida</taxon>
        <taxon>eudicotyledons</taxon>
        <taxon>Gunneridae</taxon>
        <taxon>Pentapetalae</taxon>
        <taxon>rosids</taxon>
        <taxon>malvids</taxon>
        <taxon>Brassicales</taxon>
        <taxon>Brassicaceae</taxon>
        <taxon>Brassiceae</taxon>
        <taxon>Raphanus</taxon>
    </lineage>
</organism>
<keyword evidence="1" id="KW-1185">Reference proteome</keyword>